<dbReference type="Pfam" id="PF04851">
    <property type="entry name" value="ResIII"/>
    <property type="match status" value="1"/>
</dbReference>
<dbReference type="Gene3D" id="3.40.50.300">
    <property type="entry name" value="P-loop containing nucleotide triphosphate hydrolases"/>
    <property type="match status" value="3"/>
</dbReference>
<dbReference type="CDD" id="cd18790">
    <property type="entry name" value="SF2_C_UvrB"/>
    <property type="match status" value="1"/>
</dbReference>
<dbReference type="Proteomes" id="UP000642265">
    <property type="component" value="Unassembled WGS sequence"/>
</dbReference>
<proteinExistence type="inferred from homology"/>
<evidence type="ECO:0000313" key="22">
    <source>
        <dbReference type="Proteomes" id="UP000441102"/>
    </source>
</evidence>
<dbReference type="SMART" id="SM00490">
    <property type="entry name" value="HELICc"/>
    <property type="match status" value="1"/>
</dbReference>
<dbReference type="GO" id="GO:0003677">
    <property type="term" value="F:DNA binding"/>
    <property type="evidence" value="ECO:0007669"/>
    <property type="project" value="UniProtKB-UniRule"/>
</dbReference>
<feature type="compositionally biased region" description="Basic and acidic residues" evidence="16">
    <location>
        <begin position="900"/>
        <end position="909"/>
    </location>
</feature>
<evidence type="ECO:0000256" key="7">
    <source>
        <dbReference type="ARBA" id="ARBA00022840"/>
    </source>
</evidence>
<feature type="compositionally biased region" description="Basic and acidic residues" evidence="16">
    <location>
        <begin position="73"/>
        <end position="83"/>
    </location>
</feature>
<evidence type="ECO:0000256" key="2">
    <source>
        <dbReference type="ARBA" id="ARBA00008533"/>
    </source>
</evidence>
<dbReference type="InterPro" id="IPR006935">
    <property type="entry name" value="Helicase/UvrB_N"/>
</dbReference>
<feature type="short sequence motif" description="Beta-hairpin" evidence="13">
    <location>
        <begin position="253"/>
        <end position="276"/>
    </location>
</feature>
<comment type="domain">
    <text evidence="13">The beta-hairpin motif is involved in DNA binding.</text>
</comment>
<evidence type="ECO:0000259" key="17">
    <source>
        <dbReference type="PROSITE" id="PS50151"/>
    </source>
</evidence>
<evidence type="ECO:0000256" key="5">
    <source>
        <dbReference type="ARBA" id="ARBA00022763"/>
    </source>
</evidence>
<dbReference type="GO" id="GO:0016887">
    <property type="term" value="F:ATP hydrolysis activity"/>
    <property type="evidence" value="ECO:0007669"/>
    <property type="project" value="InterPro"/>
</dbReference>
<evidence type="ECO:0000256" key="9">
    <source>
        <dbReference type="ARBA" id="ARBA00023204"/>
    </source>
</evidence>
<dbReference type="AlphaFoldDB" id="A0A6I0DRD5"/>
<dbReference type="SMART" id="SM00487">
    <property type="entry name" value="DEXDc"/>
    <property type="match status" value="1"/>
</dbReference>
<feature type="compositionally biased region" description="Basic and acidic residues" evidence="16">
    <location>
        <begin position="52"/>
        <end position="62"/>
    </location>
</feature>
<dbReference type="NCBIfam" id="TIGR00631">
    <property type="entry name" value="uvrb"/>
    <property type="match status" value="1"/>
</dbReference>
<feature type="region of interest" description="Disordered" evidence="16">
    <location>
        <begin position="836"/>
        <end position="888"/>
    </location>
</feature>
<dbReference type="NCBIfam" id="NF003673">
    <property type="entry name" value="PRK05298.1"/>
    <property type="match status" value="1"/>
</dbReference>
<evidence type="ECO:0000256" key="16">
    <source>
        <dbReference type="SAM" id="MobiDB-lite"/>
    </source>
</evidence>
<dbReference type="EMBL" id="WBWX01000001">
    <property type="protein sequence ID" value="KAB2802872.1"/>
    <property type="molecule type" value="Genomic_DNA"/>
</dbReference>
<dbReference type="GO" id="GO:0006289">
    <property type="term" value="P:nucleotide-excision repair"/>
    <property type="evidence" value="ECO:0007669"/>
    <property type="project" value="UniProtKB-UniRule"/>
</dbReference>
<feature type="domain" description="Helicase ATP-binding" evidence="18">
    <location>
        <begin position="187"/>
        <end position="335"/>
    </location>
</feature>
<feature type="region of interest" description="Disordered" evidence="16">
    <location>
        <begin position="1"/>
        <end position="98"/>
    </location>
</feature>
<accession>A0A6I0DRD5</accession>
<dbReference type="Pfam" id="PF02151">
    <property type="entry name" value="UVR"/>
    <property type="match status" value="1"/>
</dbReference>
<comment type="subunit">
    <text evidence="11 13 14">Forms a heterotetramer with UvrA during the search for lesions. Interacts with UvrC in an incision complex.</text>
</comment>
<evidence type="ECO:0000259" key="19">
    <source>
        <dbReference type="PROSITE" id="PS51194"/>
    </source>
</evidence>
<evidence type="ECO:0000256" key="14">
    <source>
        <dbReference type="RuleBase" id="RU003587"/>
    </source>
</evidence>
<dbReference type="Pfam" id="PF12344">
    <property type="entry name" value="UvrB"/>
    <property type="match status" value="1"/>
</dbReference>
<comment type="subcellular location">
    <subcellularLocation>
        <location evidence="1 13 14">Cytoplasm</location>
    </subcellularLocation>
</comment>
<evidence type="ECO:0000256" key="6">
    <source>
        <dbReference type="ARBA" id="ARBA00022769"/>
    </source>
</evidence>
<dbReference type="Proteomes" id="UP000441102">
    <property type="component" value="Unassembled WGS sequence"/>
</dbReference>
<dbReference type="HAMAP" id="MF_00204">
    <property type="entry name" value="UvrB"/>
    <property type="match status" value="1"/>
</dbReference>
<dbReference type="PROSITE" id="PS50151">
    <property type="entry name" value="UVR"/>
    <property type="match status" value="1"/>
</dbReference>
<feature type="compositionally biased region" description="Basic residues" evidence="16">
    <location>
        <begin position="63"/>
        <end position="72"/>
    </location>
</feature>
<keyword evidence="5 13" id="KW-0227">DNA damage</keyword>
<evidence type="ECO:0000256" key="15">
    <source>
        <dbReference type="SAM" id="Coils"/>
    </source>
</evidence>
<dbReference type="InterPro" id="IPR004807">
    <property type="entry name" value="UvrB"/>
</dbReference>
<evidence type="ECO:0000256" key="3">
    <source>
        <dbReference type="ARBA" id="ARBA00022490"/>
    </source>
</evidence>
<dbReference type="InterPro" id="IPR001943">
    <property type="entry name" value="UVR_dom"/>
</dbReference>
<evidence type="ECO:0000256" key="4">
    <source>
        <dbReference type="ARBA" id="ARBA00022741"/>
    </source>
</evidence>
<feature type="region of interest" description="Disordered" evidence="16">
    <location>
        <begin position="900"/>
        <end position="950"/>
    </location>
</feature>
<evidence type="ECO:0000256" key="12">
    <source>
        <dbReference type="ARBA" id="ARBA00029504"/>
    </source>
</evidence>
<comment type="function">
    <text evidence="13">The UvrABC repair system catalyzes the recognition and processing of DNA lesions. A damage recognition complex composed of 2 UvrA and 2 UvrB subunits scans DNA for abnormalities. Upon binding of the UvrA(2)B(2) complex to a putative damaged site, the DNA wraps around one UvrB monomer. DNA wrap is dependent on ATP binding by UvrB and probably causes local melting of the DNA helix, facilitating insertion of UvrB beta-hairpin between the DNA strands. Then UvrB probes one DNA strand for the presence of a lesion. If a lesion is found the UvrA subunits dissociate and the UvrB-DNA preincision complex is formed. This complex is subsequently bound by UvrC and the second UvrB is released. If no lesion is found, the DNA wraps around the other UvrB subunit that will check the other stand for damage.</text>
</comment>
<dbReference type="CDD" id="cd17916">
    <property type="entry name" value="DEXHc_UvrB"/>
    <property type="match status" value="1"/>
</dbReference>
<feature type="domain" description="Helicase C-terminal" evidence="19">
    <location>
        <begin position="592"/>
        <end position="758"/>
    </location>
</feature>
<keyword evidence="15" id="KW-0175">Coiled coil</keyword>
<evidence type="ECO:0000259" key="18">
    <source>
        <dbReference type="PROSITE" id="PS51192"/>
    </source>
</evidence>
<keyword evidence="8 13" id="KW-0267">Excision nuclease</keyword>
<evidence type="ECO:0000256" key="10">
    <source>
        <dbReference type="ARBA" id="ARBA00023236"/>
    </source>
</evidence>
<keyword evidence="9 13" id="KW-0234">DNA repair</keyword>
<dbReference type="PANTHER" id="PTHR24029">
    <property type="entry name" value="UVRABC SYSTEM PROTEIN B"/>
    <property type="match status" value="1"/>
</dbReference>
<keyword evidence="10 13" id="KW-0742">SOS response</keyword>
<evidence type="ECO:0000256" key="8">
    <source>
        <dbReference type="ARBA" id="ARBA00022881"/>
    </source>
</evidence>
<dbReference type="InterPro" id="IPR027417">
    <property type="entry name" value="P-loop_NTPase"/>
</dbReference>
<reference evidence="21" key="3">
    <citation type="submission" date="2020-10" db="EMBL/GenBank/DDBJ databases">
        <title>Enrichment of novel Verrucomicrobia, Bacteroidetes and Krumholzibacteria in an oxygen-limited, methane- and iron-fed bioreactor inoculated with Bothnian Sea sediments.</title>
        <authorList>
            <person name="Martins P.D."/>
            <person name="de Jong A."/>
            <person name="Lenstra W.K."/>
            <person name="van Helmond N.A.G.M."/>
            <person name="Slomp C.P."/>
            <person name="Jetten M.S.M."/>
            <person name="Welte C.U."/>
            <person name="Rasigraf O."/>
        </authorList>
    </citation>
    <scope>NUCLEOTIDE SEQUENCE</scope>
    <source>
        <strain evidence="21">MAG47</strain>
    </source>
</reference>
<dbReference type="Pfam" id="PF17757">
    <property type="entry name" value="UvrB_inter"/>
    <property type="match status" value="1"/>
</dbReference>
<dbReference type="InterPro" id="IPR024759">
    <property type="entry name" value="UvrB_YAD/RRR_dom"/>
</dbReference>
<protein>
    <recommendedName>
        <fullName evidence="12 13">UvrABC system protein B</fullName>
        <shortName evidence="13">Protein UvrB</shortName>
    </recommendedName>
    <alternativeName>
        <fullName evidence="13">Excinuclease ABC subunit B</fullName>
    </alternativeName>
</protein>
<feature type="compositionally biased region" description="Basic residues" evidence="16">
    <location>
        <begin position="937"/>
        <end position="950"/>
    </location>
</feature>
<name>A0A6I0DRD5_BRUAN</name>
<evidence type="ECO:0000256" key="13">
    <source>
        <dbReference type="HAMAP-Rule" id="MF_00204"/>
    </source>
</evidence>
<dbReference type="InterPro" id="IPR041471">
    <property type="entry name" value="UvrB_inter"/>
</dbReference>
<gene>
    <name evidence="13 20" type="primary">uvrB</name>
    <name evidence="20" type="ORF">F9L06_01490</name>
    <name evidence="21" type="ORF">IH622_04305</name>
</gene>
<reference evidence="20 22" key="1">
    <citation type="submission" date="2019-09" db="EMBL/GenBank/DDBJ databases">
        <title>Taxonomic organization of the family Brucellaceae based on a phylogenomic approach.</title>
        <authorList>
            <person name="Leclercq S."/>
            <person name="Cloeckaert A."/>
            <person name="Zygmunt M.S."/>
        </authorList>
    </citation>
    <scope>NUCLEOTIDE SEQUENCE [LARGE SCALE GENOMIC DNA]</scope>
    <source>
        <strain evidence="20 22">CCUG 34461</strain>
    </source>
</reference>
<dbReference type="GO" id="GO:0005524">
    <property type="term" value="F:ATP binding"/>
    <property type="evidence" value="ECO:0007669"/>
    <property type="project" value="UniProtKB-UniRule"/>
</dbReference>
<dbReference type="GO" id="GO:0009380">
    <property type="term" value="C:excinuclease repair complex"/>
    <property type="evidence" value="ECO:0007669"/>
    <property type="project" value="InterPro"/>
</dbReference>
<dbReference type="GO" id="GO:0009381">
    <property type="term" value="F:excinuclease ABC activity"/>
    <property type="evidence" value="ECO:0007669"/>
    <property type="project" value="UniProtKB-UniRule"/>
</dbReference>
<keyword evidence="3 13" id="KW-0963">Cytoplasm</keyword>
<comment type="caution">
    <text evidence="20">The sequence shown here is derived from an EMBL/GenBank/DDBJ whole genome shotgun (WGS) entry which is preliminary data.</text>
</comment>
<comment type="similarity">
    <text evidence="2 13 14">Belongs to the UvrB family.</text>
</comment>
<dbReference type="Pfam" id="PF00271">
    <property type="entry name" value="Helicase_C"/>
    <property type="match status" value="1"/>
</dbReference>
<dbReference type="GO" id="GO:0005737">
    <property type="term" value="C:cytoplasm"/>
    <property type="evidence" value="ECO:0007669"/>
    <property type="project" value="UniProtKB-SubCell"/>
</dbReference>
<keyword evidence="6 13" id="KW-0228">DNA excision</keyword>
<organism evidence="20 22">
    <name type="scientific">Brucella anthropi</name>
    <name type="common">Ochrobactrum anthropi</name>
    <dbReference type="NCBI Taxonomy" id="529"/>
    <lineage>
        <taxon>Bacteria</taxon>
        <taxon>Pseudomonadati</taxon>
        <taxon>Pseudomonadota</taxon>
        <taxon>Alphaproteobacteria</taxon>
        <taxon>Hyphomicrobiales</taxon>
        <taxon>Brucellaceae</taxon>
        <taxon>Brucella/Ochrobactrum group</taxon>
        <taxon>Brucella</taxon>
    </lineage>
</organism>
<feature type="binding site" evidence="13">
    <location>
        <begin position="200"/>
        <end position="207"/>
    </location>
    <ligand>
        <name>ATP</name>
        <dbReference type="ChEBI" id="CHEBI:30616"/>
    </ligand>
</feature>
<feature type="domain" description="UVR" evidence="17">
    <location>
        <begin position="786"/>
        <end position="821"/>
    </location>
</feature>
<dbReference type="PROSITE" id="PS51194">
    <property type="entry name" value="HELICASE_CTER"/>
    <property type="match status" value="1"/>
</dbReference>
<evidence type="ECO:0000313" key="21">
    <source>
        <dbReference type="EMBL" id="MBE0560038.1"/>
    </source>
</evidence>
<dbReference type="InterPro" id="IPR014001">
    <property type="entry name" value="Helicase_ATP-bd"/>
</dbReference>
<sequence length="950" mass="104886">MASSKDKHSQDSHDKAGGFGEAPHSGGFGEMPQAELSGAPLSGSIAGPIADWAKEIGDEAAKPRAKNPKQPKKIPERSKEASRSGRGTSMGGAASAKERAAAGLNPVAGLDISLEDAAGLNPTGATATVQALSDLIASGNPLFKNGELWTPHRPARPDKSEGGIAIEMETSFEPSGDQPTAIRDLLEGLDNDDRTQVLLGVTGSGKTFTMAQVIQRTQRPALILAPNKTLAAQLYGEFKSFFPNNAVEYFVSYYDYYQPEAYVPRSDTYIEKESSINEQIDRMRHSATRALLERDDVIIVASVSCIYGIGSVETYTAMTFEMKIGDRLDQRQLLADLVAQQYKRQDINFVRGSFRVRGDTIELFPAHLEDRAWRISLFGDEIETITEFDPLTGQKTGDLKSVKIYANSHYVTPRPTLNQAIKSIKEELKHRLVELNNAGRLLEAQRLDQRTTFDLEMLEATGSCAGIENYSRYLTGRNPGEPPPTLFEYIPDNALVFIDESHVTVPQIGGMYRGDFRRKATLAEYGFRLPSCMDNRPLRFEEWDAMRPQTIAVSATPGGWEMEEAGGVFAEQVIRPTGLIDPPVEIRPAKSQVDDVLGEIRETAQKGYRTLVTVLTKRMAEDLTEYLHEQGVRVRYMHSDIDTLERIEIIRDLRLGAFDVLVGINLLREGLDIPECGFVAILDADKEGFLRSETSLVQTIGRAARNVDGKVILYADNITGSMQRAMDETSRRREKQVAYNEEHGITPASVKKNISDILGSVYERDHVRADISGFAEEGAMMGNNLAAHLEHLEKQMRDAAADLDFEKAARLRDEIKRLRETELAIADDPLAREFEAGDAGASRNKGKPTGNSRFRKPALDEMGADTTRPLGKSSLFQKPSLDDMGPGTDMAKPLFRKNTLDEMTVKRTEVPSGGDDAAIRRERAGIGSYEDPAETARKKRRPGKTGRPGR</sequence>
<dbReference type="SUPFAM" id="SSF52540">
    <property type="entry name" value="P-loop containing nucleoside triphosphate hydrolases"/>
    <property type="match status" value="2"/>
</dbReference>
<evidence type="ECO:0000313" key="20">
    <source>
        <dbReference type="EMBL" id="KAB2802872.1"/>
    </source>
</evidence>
<dbReference type="Gene3D" id="4.10.860.10">
    <property type="entry name" value="UVR domain"/>
    <property type="match status" value="1"/>
</dbReference>
<evidence type="ECO:0000256" key="11">
    <source>
        <dbReference type="ARBA" id="ARBA00026033"/>
    </source>
</evidence>
<keyword evidence="4 13" id="KW-0547">Nucleotide-binding</keyword>
<dbReference type="SUPFAM" id="SSF46600">
    <property type="entry name" value="C-terminal UvrC-binding domain of UvrB"/>
    <property type="match status" value="1"/>
</dbReference>
<dbReference type="GO" id="GO:0009432">
    <property type="term" value="P:SOS response"/>
    <property type="evidence" value="ECO:0007669"/>
    <property type="project" value="UniProtKB-UniRule"/>
</dbReference>
<feature type="coiled-coil region" evidence="15">
    <location>
        <begin position="418"/>
        <end position="445"/>
    </location>
</feature>
<dbReference type="PROSITE" id="PS51192">
    <property type="entry name" value="HELICASE_ATP_BIND_1"/>
    <property type="match status" value="1"/>
</dbReference>
<evidence type="ECO:0000256" key="1">
    <source>
        <dbReference type="ARBA" id="ARBA00004496"/>
    </source>
</evidence>
<reference evidence="21" key="2">
    <citation type="submission" date="2020-09" db="EMBL/GenBank/DDBJ databases">
        <authorList>
            <person name="Dalcin Martins P."/>
        </authorList>
    </citation>
    <scope>NUCLEOTIDE SEQUENCE</scope>
    <source>
        <strain evidence="21">MAG47</strain>
    </source>
</reference>
<dbReference type="EMBL" id="JACZKO010000015">
    <property type="protein sequence ID" value="MBE0560038.1"/>
    <property type="molecule type" value="Genomic_DNA"/>
</dbReference>
<feature type="compositionally biased region" description="Basic and acidic residues" evidence="16">
    <location>
        <begin position="1"/>
        <end position="16"/>
    </location>
</feature>
<keyword evidence="7 13" id="KW-0067">ATP-binding</keyword>
<dbReference type="PANTHER" id="PTHR24029:SF0">
    <property type="entry name" value="UVRABC SYSTEM PROTEIN B"/>
    <property type="match status" value="1"/>
</dbReference>
<dbReference type="InterPro" id="IPR001650">
    <property type="entry name" value="Helicase_C-like"/>
</dbReference>
<dbReference type="InterPro" id="IPR036876">
    <property type="entry name" value="UVR_dom_sf"/>
</dbReference>